<dbReference type="InterPro" id="IPR024515">
    <property type="entry name" value="DUF3397"/>
</dbReference>
<dbReference type="OrthoDB" id="2353183at2"/>
<keyword evidence="5" id="KW-1185">Reference proteome</keyword>
<dbReference type="Pfam" id="PF11877">
    <property type="entry name" value="DUF3397"/>
    <property type="match status" value="1"/>
</dbReference>
<name>A0A1I5LRM1_9BACI</name>
<keyword evidence="1" id="KW-1133">Transmembrane helix</keyword>
<dbReference type="RefSeq" id="WP_089829912.1">
    <property type="nucleotide sequence ID" value="NZ_BJWI01000002.1"/>
</dbReference>
<reference evidence="3 4" key="1">
    <citation type="submission" date="2016-10" db="EMBL/GenBank/DDBJ databases">
        <authorList>
            <person name="de Groot N.N."/>
        </authorList>
    </citation>
    <scope>NUCLEOTIDE SEQUENCE [LARGE SCALE GENOMIC DNA]</scope>
    <source>
        <strain evidence="3 4">DSM 17073</strain>
    </source>
</reference>
<feature type="transmembrane region" description="Helical" evidence="1">
    <location>
        <begin position="62"/>
        <end position="83"/>
    </location>
</feature>
<keyword evidence="1" id="KW-0812">Transmembrane</keyword>
<evidence type="ECO:0000313" key="2">
    <source>
        <dbReference type="EMBL" id="GEM00682.1"/>
    </source>
</evidence>
<evidence type="ECO:0008006" key="6">
    <source>
        <dbReference type="Google" id="ProtNLM"/>
    </source>
</evidence>
<organism evidence="3 4">
    <name type="scientific">Halolactibacillus halophilus</name>
    <dbReference type="NCBI Taxonomy" id="306540"/>
    <lineage>
        <taxon>Bacteria</taxon>
        <taxon>Bacillati</taxon>
        <taxon>Bacillota</taxon>
        <taxon>Bacilli</taxon>
        <taxon>Bacillales</taxon>
        <taxon>Bacillaceae</taxon>
        <taxon>Halolactibacillus</taxon>
    </lineage>
</organism>
<feature type="transmembrane region" description="Helical" evidence="1">
    <location>
        <begin position="38"/>
        <end position="56"/>
    </location>
</feature>
<evidence type="ECO:0000313" key="5">
    <source>
        <dbReference type="Proteomes" id="UP000321547"/>
    </source>
</evidence>
<dbReference type="AlphaFoldDB" id="A0A1I5LRM1"/>
<feature type="transmembrane region" description="Helical" evidence="1">
    <location>
        <begin position="104"/>
        <end position="124"/>
    </location>
</feature>
<proteinExistence type="predicted"/>
<evidence type="ECO:0000256" key="1">
    <source>
        <dbReference type="SAM" id="Phobius"/>
    </source>
</evidence>
<evidence type="ECO:0000313" key="3">
    <source>
        <dbReference type="EMBL" id="SFO99989.1"/>
    </source>
</evidence>
<sequence>MTTFLSNIVAIFITFPPIFMIVFYYIFKWLYQHKKHAFHLSVEVSSLVFILANLVILNHMFAFSYGWLIVIGLLTLFIIFLVTQWKLVGDVLIKRLTKLYLRSLWLIGVIGYIVLVTLSIILSVQGA</sequence>
<reference evidence="2 5" key="2">
    <citation type="submission" date="2019-07" db="EMBL/GenBank/DDBJ databases">
        <title>Whole genome shotgun sequence of Halolactibacillus halophilus NBRC 100868.</title>
        <authorList>
            <person name="Hosoyama A."/>
            <person name="Uohara A."/>
            <person name="Ohji S."/>
            <person name="Ichikawa N."/>
        </authorList>
    </citation>
    <scope>NUCLEOTIDE SEQUENCE [LARGE SCALE GENOMIC DNA]</scope>
    <source>
        <strain evidence="2 5">NBRC 100868</strain>
    </source>
</reference>
<accession>A0A1I5LRM1</accession>
<keyword evidence="1" id="KW-0472">Membrane</keyword>
<dbReference type="STRING" id="306540.SAMN05421839_102211"/>
<dbReference type="Proteomes" id="UP000321547">
    <property type="component" value="Unassembled WGS sequence"/>
</dbReference>
<dbReference type="EMBL" id="FOXC01000002">
    <property type="protein sequence ID" value="SFO99989.1"/>
    <property type="molecule type" value="Genomic_DNA"/>
</dbReference>
<evidence type="ECO:0000313" key="4">
    <source>
        <dbReference type="Proteomes" id="UP000242243"/>
    </source>
</evidence>
<dbReference type="Proteomes" id="UP000242243">
    <property type="component" value="Unassembled WGS sequence"/>
</dbReference>
<gene>
    <name evidence="2" type="ORF">HHA03_02140</name>
    <name evidence="3" type="ORF">SAMN05421839_102211</name>
</gene>
<protein>
    <recommendedName>
        <fullName evidence="6">DUF3397 domain-containing protein</fullName>
    </recommendedName>
</protein>
<feature type="transmembrane region" description="Helical" evidence="1">
    <location>
        <begin position="6"/>
        <end position="26"/>
    </location>
</feature>
<dbReference type="EMBL" id="BJWI01000002">
    <property type="protein sequence ID" value="GEM00682.1"/>
    <property type="molecule type" value="Genomic_DNA"/>
</dbReference>